<protein>
    <recommendedName>
        <fullName evidence="5">Inner membrane protein</fullName>
    </recommendedName>
</protein>
<dbReference type="OrthoDB" id="7659420at2"/>
<dbReference type="RefSeq" id="WP_089343651.1">
    <property type="nucleotide sequence ID" value="NZ_CP067129.1"/>
</dbReference>
<keyword evidence="4" id="KW-1185">Reference proteome</keyword>
<dbReference type="Proteomes" id="UP000198307">
    <property type="component" value="Unassembled WGS sequence"/>
</dbReference>
<evidence type="ECO:0000256" key="2">
    <source>
        <dbReference type="SAM" id="MobiDB-lite"/>
    </source>
</evidence>
<gene>
    <name evidence="3" type="ORF">SAMN05444959_10423</name>
</gene>
<feature type="region of interest" description="Disordered" evidence="2">
    <location>
        <begin position="1"/>
        <end position="133"/>
    </location>
</feature>
<reference evidence="3 4" key="1">
    <citation type="submission" date="2017-07" db="EMBL/GenBank/DDBJ databases">
        <authorList>
            <person name="Sun Z.S."/>
            <person name="Albrecht U."/>
            <person name="Echele G."/>
            <person name="Lee C.C."/>
        </authorList>
    </citation>
    <scope>NUCLEOTIDE SEQUENCE [LARGE SCALE GENOMIC DNA]</scope>
    <source>
        <strain evidence="3 4">DSM 14827</strain>
    </source>
</reference>
<dbReference type="EMBL" id="FZQB01000004">
    <property type="protein sequence ID" value="SNT72852.1"/>
    <property type="molecule type" value="Genomic_DNA"/>
</dbReference>
<feature type="compositionally biased region" description="Basic and acidic residues" evidence="2">
    <location>
        <begin position="23"/>
        <end position="33"/>
    </location>
</feature>
<dbReference type="AlphaFoldDB" id="A0A239PSE4"/>
<evidence type="ECO:0008006" key="5">
    <source>
        <dbReference type="Google" id="ProtNLM"/>
    </source>
</evidence>
<feature type="coiled-coil region" evidence="1">
    <location>
        <begin position="198"/>
        <end position="315"/>
    </location>
</feature>
<evidence type="ECO:0000256" key="1">
    <source>
        <dbReference type="SAM" id="Coils"/>
    </source>
</evidence>
<sequence>MKKPEEIKSASDKKASEAAKPGKIVDKPAEPVRKAAAKPGTLEMRDTGAGDGKAAMAGGGKIEAVESTLVGSGSGGRPAAQPRKPADPAKAGAAEGTADKGTTNSVAPEKSAVADKPVAQPAAAEGSGRDTAISSPAQNVTVKKTGFWPVVLGGVVAAGLGSAATIWALPHLPAGWLPAAPEAGPVATAEFDPAPITAEAVAKAQEVARQEVDALRAELAANPAPEGTATDAVTPDPRIDEILAQLEEQDRRIAQLSAQPGIDPELAQRVQTLADKAAALEGQIAAAAENAQSTIAAAQAEAQKLQEAAAASTRRAEAVAAIASLQAALDRGVTPDEARKTLEDAGLQAPEALNKEVPSLISLQEDFPDAARAALRASLRSDSAEGGNVITNFLRAQIGARSVAPREGDDADAILSRANAKVEAGDIAAALTELTDLSDTARNAPSMADWLSGATAYQDAHSALSDLSATSN</sequence>
<evidence type="ECO:0000313" key="3">
    <source>
        <dbReference type="EMBL" id="SNT72852.1"/>
    </source>
</evidence>
<evidence type="ECO:0000313" key="4">
    <source>
        <dbReference type="Proteomes" id="UP000198307"/>
    </source>
</evidence>
<accession>A0A239PSE4</accession>
<proteinExistence type="predicted"/>
<name>A0A239PSE4_9RHOB</name>
<feature type="compositionally biased region" description="Basic and acidic residues" evidence="2">
    <location>
        <begin position="1"/>
        <end position="17"/>
    </location>
</feature>
<organism evidence="3 4">
    <name type="scientific">Paracoccus seriniphilus</name>
    <dbReference type="NCBI Taxonomy" id="184748"/>
    <lineage>
        <taxon>Bacteria</taxon>
        <taxon>Pseudomonadati</taxon>
        <taxon>Pseudomonadota</taxon>
        <taxon>Alphaproteobacteria</taxon>
        <taxon>Rhodobacterales</taxon>
        <taxon>Paracoccaceae</taxon>
        <taxon>Paracoccus</taxon>
    </lineage>
</organism>
<keyword evidence="1" id="KW-0175">Coiled coil</keyword>